<keyword evidence="1" id="KW-0812">Transmembrane</keyword>
<protein>
    <recommendedName>
        <fullName evidence="2">Phage shock protein PspC N-terminal domain-containing protein</fullName>
    </recommendedName>
</protein>
<dbReference type="EMBL" id="BAAAHH010000021">
    <property type="protein sequence ID" value="GAA0958732.1"/>
    <property type="molecule type" value="Genomic_DNA"/>
</dbReference>
<evidence type="ECO:0000313" key="3">
    <source>
        <dbReference type="EMBL" id="GAA0958732.1"/>
    </source>
</evidence>
<keyword evidence="1" id="KW-0472">Membrane</keyword>
<evidence type="ECO:0000259" key="2">
    <source>
        <dbReference type="Pfam" id="PF04024"/>
    </source>
</evidence>
<evidence type="ECO:0000313" key="4">
    <source>
        <dbReference type="Proteomes" id="UP001500665"/>
    </source>
</evidence>
<dbReference type="Pfam" id="PF04024">
    <property type="entry name" value="PspC"/>
    <property type="match status" value="1"/>
</dbReference>
<dbReference type="RefSeq" id="WP_344243147.1">
    <property type="nucleotide sequence ID" value="NZ_BAAAHH010000021.1"/>
</dbReference>
<feature type="transmembrane region" description="Helical" evidence="1">
    <location>
        <begin position="37"/>
        <end position="63"/>
    </location>
</feature>
<keyword evidence="1" id="KW-1133">Transmembrane helix</keyword>
<sequence length="99" mass="10621">MTNTLKRKMDGKMLGGVCTTIADRTNADLNIVRLAVAGVSVFGGIVGLGLAVPVLYLLAWIFLPADDADQSPAQRWFSKPEVKDALDKASDAFTKKTQP</sequence>
<comment type="caution">
    <text evidence="3">The sequence shown here is derived from an EMBL/GenBank/DDBJ whole genome shotgun (WGS) entry which is preliminary data.</text>
</comment>
<organism evidence="3 4">
    <name type="scientific">Actinocorallia libanotica</name>
    <dbReference type="NCBI Taxonomy" id="46162"/>
    <lineage>
        <taxon>Bacteria</taxon>
        <taxon>Bacillati</taxon>
        <taxon>Actinomycetota</taxon>
        <taxon>Actinomycetes</taxon>
        <taxon>Streptosporangiales</taxon>
        <taxon>Thermomonosporaceae</taxon>
        <taxon>Actinocorallia</taxon>
    </lineage>
</organism>
<keyword evidence="4" id="KW-1185">Reference proteome</keyword>
<feature type="domain" description="Phage shock protein PspC N-terminal" evidence="2">
    <location>
        <begin position="4"/>
        <end position="65"/>
    </location>
</feature>
<dbReference type="InterPro" id="IPR007168">
    <property type="entry name" value="Phageshock_PspC_N"/>
</dbReference>
<dbReference type="Proteomes" id="UP001500665">
    <property type="component" value="Unassembled WGS sequence"/>
</dbReference>
<accession>A0ABP4C0J5</accession>
<evidence type="ECO:0000256" key="1">
    <source>
        <dbReference type="SAM" id="Phobius"/>
    </source>
</evidence>
<name>A0ABP4C0J5_9ACTN</name>
<proteinExistence type="predicted"/>
<gene>
    <name evidence="3" type="ORF">GCM10009550_47680</name>
</gene>
<reference evidence="4" key="1">
    <citation type="journal article" date="2019" name="Int. J. Syst. Evol. Microbiol.">
        <title>The Global Catalogue of Microorganisms (GCM) 10K type strain sequencing project: providing services to taxonomists for standard genome sequencing and annotation.</title>
        <authorList>
            <consortium name="The Broad Institute Genomics Platform"/>
            <consortium name="The Broad Institute Genome Sequencing Center for Infectious Disease"/>
            <person name="Wu L."/>
            <person name="Ma J."/>
        </authorList>
    </citation>
    <scope>NUCLEOTIDE SEQUENCE [LARGE SCALE GENOMIC DNA]</scope>
    <source>
        <strain evidence="4">JCM 10696</strain>
    </source>
</reference>